<feature type="compositionally biased region" description="Basic and acidic residues" evidence="1">
    <location>
        <begin position="121"/>
        <end position="147"/>
    </location>
</feature>
<dbReference type="RefSeq" id="WP_068851615.1">
    <property type="nucleotide sequence ID" value="NZ_LYDR01000152.1"/>
</dbReference>
<feature type="region of interest" description="Disordered" evidence="1">
    <location>
        <begin position="54"/>
        <end position="330"/>
    </location>
</feature>
<evidence type="ECO:0000259" key="2">
    <source>
        <dbReference type="Pfam" id="PF12728"/>
    </source>
</evidence>
<dbReference type="Proteomes" id="UP000094828">
    <property type="component" value="Unassembled WGS sequence"/>
</dbReference>
<protein>
    <recommendedName>
        <fullName evidence="2">Helix-turn-helix domain-containing protein</fullName>
    </recommendedName>
</protein>
<comment type="caution">
    <text evidence="3">The sequence shown here is derived from an EMBL/GenBank/DDBJ whole genome shotgun (WGS) entry which is preliminary data.</text>
</comment>
<feature type="compositionally biased region" description="Basic and acidic residues" evidence="1">
    <location>
        <begin position="82"/>
        <end position="92"/>
    </location>
</feature>
<proteinExistence type="predicted"/>
<evidence type="ECO:0000313" key="4">
    <source>
        <dbReference type="Proteomes" id="UP000094828"/>
    </source>
</evidence>
<evidence type="ECO:0000313" key="3">
    <source>
        <dbReference type="EMBL" id="ODA28478.1"/>
    </source>
</evidence>
<dbReference type="Pfam" id="PF12728">
    <property type="entry name" value="HTH_17"/>
    <property type="match status" value="1"/>
</dbReference>
<name>A0A1C3E5F4_9PLAN</name>
<dbReference type="InterPro" id="IPR041657">
    <property type="entry name" value="HTH_17"/>
</dbReference>
<gene>
    <name evidence="3" type="ORF">A6X21_12225</name>
</gene>
<dbReference type="OrthoDB" id="283946at2"/>
<accession>A0A1C3E5F4</accession>
<dbReference type="EMBL" id="LYDR01000152">
    <property type="protein sequence ID" value="ODA28478.1"/>
    <property type="molecule type" value="Genomic_DNA"/>
</dbReference>
<feature type="domain" description="Helix-turn-helix" evidence="2">
    <location>
        <begin position="5"/>
        <end position="54"/>
    </location>
</feature>
<reference evidence="3 4" key="1">
    <citation type="submission" date="2016-05" db="EMBL/GenBank/DDBJ databases">
        <title>Genomic and physiological characterization of Planctopirus sp. isolated from fresh water lake.</title>
        <authorList>
            <person name="Subhash Y."/>
            <person name="Ramana C."/>
        </authorList>
    </citation>
    <scope>NUCLEOTIDE SEQUENCE [LARGE SCALE GENOMIC DNA]</scope>
    <source>
        <strain evidence="3 4">JC280</strain>
    </source>
</reference>
<dbReference type="AlphaFoldDB" id="A0A1C3E5F4"/>
<organism evidence="3 4">
    <name type="scientific">Planctopirus hydrillae</name>
    <dbReference type="NCBI Taxonomy" id="1841610"/>
    <lineage>
        <taxon>Bacteria</taxon>
        <taxon>Pseudomonadati</taxon>
        <taxon>Planctomycetota</taxon>
        <taxon>Planctomycetia</taxon>
        <taxon>Planctomycetales</taxon>
        <taxon>Planctomycetaceae</taxon>
        <taxon>Planctopirus</taxon>
    </lineage>
</organism>
<keyword evidence="4" id="KW-1185">Reference proteome</keyword>
<evidence type="ECO:0000256" key="1">
    <source>
        <dbReference type="SAM" id="MobiDB-lite"/>
    </source>
</evidence>
<sequence length="482" mass="51637">MAKKYLSLEEAAEMLGMRPEDVGRMREKGDLRGFADRGNWKFRSEDIEEALRRRQIDSDPDVNLLSDDEDGNLFNEPTPPRRKGESGSDSDVRLVAPSFALDEGDVRTDPEISLAAAPSDSDVRLASKPGSDSDVKLMSRSDSDSDVRLSLSDSDVKLAKSPGSDSDVRLVGGRDIVKPGSDSDVALVSDVEGRDRDFGGSAILDDDDGDSLFLPGDSALRLGGDSGMELGRPADSGILLEKPKPGSSSSRLFESKTEPEQFTLAMDSSPKLAGDSSSKNSGKAPPARDDLDQTAPMLILDDEEETVSTTAFEVPMLDDDAPSKGNRRDQTEADVLLFDDDEDLDGNLATTIRKGSRNVDDDDEFEDLSDSSVAELENDDVVTFDDADDDDDNVFADADEDDMDSEMVEGSSAVGLTAGGVRRPTPREEEWGAGTFSLLALSTLTLVAGTVIAADLMRVISSQGQTAVYSGALVEMIGGFFK</sequence>